<reference evidence="3" key="1">
    <citation type="journal article" date="2020" name="Nature">
        <title>Giant virus diversity and host interactions through global metagenomics.</title>
        <authorList>
            <person name="Schulz F."/>
            <person name="Roux S."/>
            <person name="Paez-Espino D."/>
            <person name="Jungbluth S."/>
            <person name="Walsh D.A."/>
            <person name="Denef V.J."/>
            <person name="McMahon K.D."/>
            <person name="Konstantinidis K.T."/>
            <person name="Eloe-Fadrosh E.A."/>
            <person name="Kyrpides N.C."/>
            <person name="Woyke T."/>
        </authorList>
    </citation>
    <scope>NUCLEOTIDE SEQUENCE</scope>
    <source>
        <strain evidence="3">GVMAG-M-3300020185-33</strain>
    </source>
</reference>
<dbReference type="InterPro" id="IPR041667">
    <property type="entry name" value="Cupin_8"/>
</dbReference>
<accession>A0A6C0C3H6</accession>
<dbReference type="AlphaFoldDB" id="A0A6C0C3H6"/>
<organism evidence="3">
    <name type="scientific">viral metagenome</name>
    <dbReference type="NCBI Taxonomy" id="1070528"/>
    <lineage>
        <taxon>unclassified sequences</taxon>
        <taxon>metagenomes</taxon>
        <taxon>organismal metagenomes</taxon>
    </lineage>
</organism>
<keyword evidence="1" id="KW-1133">Transmembrane helix</keyword>
<dbReference type="SUPFAM" id="SSF51197">
    <property type="entry name" value="Clavaminate synthase-like"/>
    <property type="match status" value="1"/>
</dbReference>
<evidence type="ECO:0000256" key="1">
    <source>
        <dbReference type="SAM" id="Phobius"/>
    </source>
</evidence>
<dbReference type="EMBL" id="MN739334">
    <property type="protein sequence ID" value="QHS98970.1"/>
    <property type="molecule type" value="Genomic_DNA"/>
</dbReference>
<feature type="domain" description="Cupin-like" evidence="2">
    <location>
        <begin position="96"/>
        <end position="257"/>
    </location>
</feature>
<protein>
    <recommendedName>
        <fullName evidence="2">Cupin-like domain-containing protein</fullName>
    </recommendedName>
</protein>
<dbReference type="PANTHER" id="PTHR12461:SF105">
    <property type="entry name" value="HYPOXIA-INDUCIBLE FACTOR 1-ALPHA INHIBITOR"/>
    <property type="match status" value="1"/>
</dbReference>
<feature type="transmembrane region" description="Helical" evidence="1">
    <location>
        <begin position="6"/>
        <end position="24"/>
    </location>
</feature>
<sequence length="319" mass="37730">MNYFIAIFIFCVVLFLYLHIYYHLKTSDDLEVYTIEKPSKNKLEEICDLRQPVVFEFTNERLLESCNLASLDDSYGAFDIKLRDTKHSDDTSEMYLPFLFKEAIKIFQNDKDSKYITENNTEFLEETAAIKNFRYNDSFLRPSMVSKCTYDIWSGSVGAQTPLRYNLEYRTFIYLTSGNAKLKLIPPHSARYLNVDKDYDNFEFRSPVNPWTVQPEYKAEFDKVKVLDLKITPGYIIFIPAYWWYTIEYEEMSSICVFKYRTYMSTLSTMPQTLMSYLQKQNIKREIAKKLDIIEQIIPLNIEQNIDKGKSIINGEFDT</sequence>
<name>A0A6C0C3H6_9ZZZZ</name>
<evidence type="ECO:0000313" key="3">
    <source>
        <dbReference type="EMBL" id="QHS98970.1"/>
    </source>
</evidence>
<dbReference type="Gene3D" id="2.60.120.650">
    <property type="entry name" value="Cupin"/>
    <property type="match status" value="1"/>
</dbReference>
<proteinExistence type="predicted"/>
<keyword evidence="1" id="KW-0472">Membrane</keyword>
<dbReference type="Pfam" id="PF13621">
    <property type="entry name" value="Cupin_8"/>
    <property type="match status" value="1"/>
</dbReference>
<evidence type="ECO:0000259" key="2">
    <source>
        <dbReference type="Pfam" id="PF13621"/>
    </source>
</evidence>
<keyword evidence="1" id="KW-0812">Transmembrane</keyword>
<dbReference type="PANTHER" id="PTHR12461">
    <property type="entry name" value="HYPOXIA-INDUCIBLE FACTOR 1 ALPHA INHIBITOR-RELATED"/>
    <property type="match status" value="1"/>
</dbReference>